<dbReference type="AlphaFoldDB" id="A0A117NGD6"/>
<reference evidence="1" key="1">
    <citation type="journal article" date="2015" name="Genome Biol. Evol.">
        <title>Organellar Genomes of White Spruce (Picea glauca): Assembly and Annotation.</title>
        <authorList>
            <person name="Jackman S.D."/>
            <person name="Warren R.L."/>
            <person name="Gibb E.A."/>
            <person name="Vandervalk B.P."/>
            <person name="Mohamadi H."/>
            <person name="Chu J."/>
            <person name="Raymond A."/>
            <person name="Pleasance S."/>
            <person name="Coope R."/>
            <person name="Wildung M.R."/>
            <person name="Ritland C.E."/>
            <person name="Bousquet J."/>
            <person name="Jones S.J."/>
            <person name="Bohlmann J."/>
            <person name="Birol I."/>
        </authorList>
    </citation>
    <scope>NUCLEOTIDE SEQUENCE [LARGE SCALE GENOMIC DNA]</scope>
    <source>
        <tissue evidence="1">Flushing bud</tissue>
    </source>
</reference>
<proteinExistence type="predicted"/>
<gene>
    <name evidence="1" type="ORF">ABT39_MTgene1305</name>
</gene>
<organism evidence="1">
    <name type="scientific">Picea glauca</name>
    <name type="common">White spruce</name>
    <name type="synonym">Pinus glauca</name>
    <dbReference type="NCBI Taxonomy" id="3330"/>
    <lineage>
        <taxon>Eukaryota</taxon>
        <taxon>Viridiplantae</taxon>
        <taxon>Streptophyta</taxon>
        <taxon>Embryophyta</taxon>
        <taxon>Tracheophyta</taxon>
        <taxon>Spermatophyta</taxon>
        <taxon>Pinopsida</taxon>
        <taxon>Pinidae</taxon>
        <taxon>Conifers I</taxon>
        <taxon>Pinales</taxon>
        <taxon>Pinaceae</taxon>
        <taxon>Picea</taxon>
    </lineage>
</organism>
<protein>
    <submittedName>
        <fullName evidence="1">Uncharacterized protein</fullName>
    </submittedName>
</protein>
<name>A0A117NGD6_PICGL</name>
<evidence type="ECO:0000313" key="1">
    <source>
        <dbReference type="EMBL" id="KUM46625.1"/>
    </source>
</evidence>
<comment type="caution">
    <text evidence="1">The sequence shown here is derived from an EMBL/GenBank/DDBJ whole genome shotgun (WGS) entry which is preliminary data.</text>
</comment>
<geneLocation type="mitochondrion" evidence="1"/>
<keyword evidence="1" id="KW-0496">Mitochondrion</keyword>
<sequence length="51" mass="6566">MMSYKWFLGDRARRRQKGKKALWHRISFEQGHLWCKYGHKLHWTYRLMKWK</sequence>
<accession>A0A117NGD6</accession>
<dbReference type="EMBL" id="LKAM01000010">
    <property type="protein sequence ID" value="KUM46625.1"/>
    <property type="molecule type" value="Genomic_DNA"/>
</dbReference>